<protein>
    <submittedName>
        <fullName evidence="1">Uncharacterized protein</fullName>
    </submittedName>
</protein>
<reference evidence="2" key="1">
    <citation type="submission" date="2016-04" db="EMBL/GenBank/DDBJ databases">
        <title>Comparative genomics of biotechnologically important yeasts.</title>
        <authorList>
            <consortium name="DOE Joint Genome Institute"/>
            <person name="Riley R."/>
            <person name="Haridas S."/>
            <person name="Wolfe K.H."/>
            <person name="Lopes M.R."/>
            <person name="Hittinger C.T."/>
            <person name="Goker M."/>
            <person name="Salamov A."/>
            <person name="Wisecaver J."/>
            <person name="Long T.M."/>
            <person name="Aerts A.L."/>
            <person name="Barry K."/>
            <person name="Choi C."/>
            <person name="Clum A."/>
            <person name="Coughlan A.Y."/>
            <person name="Deshpande S."/>
            <person name="Douglass A.P."/>
            <person name="Hanson S.J."/>
            <person name="Klenk H.-P."/>
            <person name="Labutti K."/>
            <person name="Lapidus A."/>
            <person name="Lindquist E."/>
            <person name="Lipzen A."/>
            <person name="Meier-Kolthoff J.P."/>
            <person name="Ohm R.A."/>
            <person name="Otillar R.P."/>
            <person name="Pangilinan J."/>
            <person name="Peng Y."/>
            <person name="Rokas A."/>
            <person name="Rosa C.A."/>
            <person name="Scheuner C."/>
            <person name="Sibirny A.A."/>
            <person name="Slot J.C."/>
            <person name="Stielow J.B."/>
            <person name="Sun H."/>
            <person name="Kurtzman C.P."/>
            <person name="Blackwell M."/>
            <person name="Grigoriev I.V."/>
            <person name="Jeffries T.W."/>
        </authorList>
    </citation>
    <scope>NUCLEOTIDE SEQUENCE [LARGE SCALE GENOMIC DNA]</scope>
    <source>
        <strain evidence="2">NRRL YB-2248</strain>
    </source>
</reference>
<evidence type="ECO:0000313" key="1">
    <source>
        <dbReference type="EMBL" id="ODV82890.1"/>
    </source>
</evidence>
<dbReference type="EMBL" id="KV453871">
    <property type="protein sequence ID" value="ODV82890.1"/>
    <property type="molecule type" value="Genomic_DNA"/>
</dbReference>
<organism evidence="1 2">
    <name type="scientific">[Candida] arabinofermentans NRRL YB-2248</name>
    <dbReference type="NCBI Taxonomy" id="983967"/>
    <lineage>
        <taxon>Eukaryota</taxon>
        <taxon>Fungi</taxon>
        <taxon>Dikarya</taxon>
        <taxon>Ascomycota</taxon>
        <taxon>Saccharomycotina</taxon>
        <taxon>Pichiomycetes</taxon>
        <taxon>Pichiales</taxon>
        <taxon>Pichiaceae</taxon>
        <taxon>Ogataea</taxon>
        <taxon>Ogataea/Candida clade</taxon>
    </lineage>
</organism>
<name>A0A1E4STQ8_9ASCO</name>
<sequence length="57" mass="6752">MGACQMELMLLNQDRSFPNGTDVAESRYELVEIEKAEKLKRPNRQNEKQNRQKCILR</sequence>
<proteinExistence type="predicted"/>
<evidence type="ECO:0000313" key="2">
    <source>
        <dbReference type="Proteomes" id="UP000094801"/>
    </source>
</evidence>
<dbReference type="AlphaFoldDB" id="A0A1E4STQ8"/>
<feature type="non-terminal residue" evidence="1">
    <location>
        <position position="57"/>
    </location>
</feature>
<keyword evidence="2" id="KW-1185">Reference proteome</keyword>
<accession>A0A1E4STQ8</accession>
<dbReference type="Proteomes" id="UP000094801">
    <property type="component" value="Unassembled WGS sequence"/>
</dbReference>
<gene>
    <name evidence="1" type="ORF">CANARDRAFT_19958</name>
</gene>